<dbReference type="FunFam" id="3.40.309.10:FF:000009">
    <property type="entry name" value="Aldehyde dehydrogenase A"/>
    <property type="match status" value="1"/>
</dbReference>
<evidence type="ECO:0000256" key="4">
    <source>
        <dbReference type="PIRSR" id="PIRSR036492-1"/>
    </source>
</evidence>
<dbReference type="Pfam" id="PF00171">
    <property type="entry name" value="Aldedh"/>
    <property type="match status" value="1"/>
</dbReference>
<keyword evidence="2 3" id="KW-0560">Oxidoreductase</keyword>
<feature type="domain" description="Aldehyde dehydrogenase" evidence="7">
    <location>
        <begin position="29"/>
        <end position="489"/>
    </location>
</feature>
<dbReference type="Proteomes" id="UP000199771">
    <property type="component" value="Unassembled WGS sequence"/>
</dbReference>
<dbReference type="STRING" id="1076937.SAMN04488120_10675"/>
<dbReference type="PIRSF" id="PIRSF036492">
    <property type="entry name" value="ALDH"/>
    <property type="match status" value="1"/>
</dbReference>
<dbReference type="EMBL" id="FOOC01000006">
    <property type="protein sequence ID" value="SFF51143.1"/>
    <property type="molecule type" value="Genomic_DNA"/>
</dbReference>
<evidence type="ECO:0000256" key="6">
    <source>
        <dbReference type="RuleBase" id="RU003345"/>
    </source>
</evidence>
<comment type="similarity">
    <text evidence="1 3 6">Belongs to the aldehyde dehydrogenase family.</text>
</comment>
<dbReference type="GO" id="GO:0006081">
    <property type="term" value="P:aldehyde metabolic process"/>
    <property type="evidence" value="ECO:0007669"/>
    <property type="project" value="InterPro"/>
</dbReference>
<dbReference type="OrthoDB" id="9812625at2"/>
<dbReference type="PROSITE" id="PS00687">
    <property type="entry name" value="ALDEHYDE_DEHYDR_GLU"/>
    <property type="match status" value="1"/>
</dbReference>
<evidence type="ECO:0000259" key="7">
    <source>
        <dbReference type="Pfam" id="PF00171"/>
    </source>
</evidence>
<evidence type="ECO:0000256" key="1">
    <source>
        <dbReference type="ARBA" id="ARBA00009986"/>
    </source>
</evidence>
<evidence type="ECO:0000256" key="5">
    <source>
        <dbReference type="PROSITE-ProRule" id="PRU10007"/>
    </source>
</evidence>
<dbReference type="AlphaFoldDB" id="A0A1I2JBE7"/>
<name>A0A1I2JBE7_9GAMM</name>
<dbReference type="InterPro" id="IPR015590">
    <property type="entry name" value="Aldehyde_DH_dom"/>
</dbReference>
<dbReference type="Gene3D" id="3.40.309.10">
    <property type="entry name" value="Aldehyde Dehydrogenase, Chain A, domain 2"/>
    <property type="match status" value="1"/>
</dbReference>
<dbReference type="InterPro" id="IPR012394">
    <property type="entry name" value="Aldehyde_DH_NAD(P)"/>
</dbReference>
<protein>
    <recommendedName>
        <fullName evidence="3">Aldehyde dehydrogenase</fullName>
    </recommendedName>
</protein>
<dbReference type="Gene3D" id="3.40.605.10">
    <property type="entry name" value="Aldehyde Dehydrogenase, Chain A, domain 1"/>
    <property type="match status" value="1"/>
</dbReference>
<feature type="active site" evidence="4">
    <location>
        <position position="297"/>
    </location>
</feature>
<evidence type="ECO:0000313" key="9">
    <source>
        <dbReference type="Proteomes" id="UP000199771"/>
    </source>
</evidence>
<accession>A0A1I2JBE7</accession>
<keyword evidence="9" id="KW-1185">Reference proteome</keyword>
<sequence length="545" mass="59035">MAMNRLVDAPGPVPAAAVTGYATGAVSSRIIECFNPATGVRLGSVPAATPEEVVAAVQRARIAQRAWAASRFAERRAVLGHLLDHILVHVDEICAAIVEVSGKTWEHALLGEIMPVCTKIRWMLRNAERYLKPEHVSSGWLLHKKARIEYHPLGVVACIVPWNYPFQNVFGSLLAPLMAGNAVIVKPSEMVAWASARFRRILDEALTRAGFSPDTVQIVDGTGETGAALVKSGVQKILFIGSVGNGRRIVEGSAQTLTPVVMELGGKDPLIVCDDADLDQAVHASLGGCFINLGQNCIAAERLFVHAGIYERFVEAVQRRTAALRQGVPHRPGVFDVGAITSPAQLQIIDTLVQDAIARGARALVGGRRGEGPGLFYPPTILVDVTPDMRIAREEVFGPVMLIFKVADDAEAIRLANDSAFGLQSCVFTRDRARGERIAAALQAGGTCINDFGLCYLAQDLPFGGIKASGYGRMNGRDGLRAYTNAKAVLTDRFAFSVPPKVFPVGPDDYVRARWGLRLLFARRWRDRLRYLFAPRSSARPELSS</sequence>
<dbReference type="InterPro" id="IPR016161">
    <property type="entry name" value="Ald_DH/histidinol_DH"/>
</dbReference>
<dbReference type="SUPFAM" id="SSF53720">
    <property type="entry name" value="ALDH-like"/>
    <property type="match status" value="1"/>
</dbReference>
<gene>
    <name evidence="8" type="ORF">SAMN04488120_10675</name>
</gene>
<dbReference type="PANTHER" id="PTHR11699">
    <property type="entry name" value="ALDEHYDE DEHYDROGENASE-RELATED"/>
    <property type="match status" value="1"/>
</dbReference>
<dbReference type="InterPro" id="IPR029510">
    <property type="entry name" value="Ald_DH_CS_GLU"/>
</dbReference>
<evidence type="ECO:0000256" key="3">
    <source>
        <dbReference type="PIRNR" id="PIRNR036492"/>
    </source>
</evidence>
<evidence type="ECO:0000313" key="8">
    <source>
        <dbReference type="EMBL" id="SFF51143.1"/>
    </source>
</evidence>
<reference evidence="8 9" key="1">
    <citation type="submission" date="2016-10" db="EMBL/GenBank/DDBJ databases">
        <authorList>
            <person name="de Groot N.N."/>
        </authorList>
    </citation>
    <scope>NUCLEOTIDE SEQUENCE [LARGE SCALE GENOMIC DNA]</scope>
    <source>
        <strain evidence="8 9">DSM 23609</strain>
    </source>
</reference>
<evidence type="ECO:0000256" key="2">
    <source>
        <dbReference type="ARBA" id="ARBA00023002"/>
    </source>
</evidence>
<dbReference type="RefSeq" id="WP_091533507.1">
    <property type="nucleotide sequence ID" value="NZ_FOOC01000006.1"/>
</dbReference>
<proteinExistence type="inferred from homology"/>
<feature type="active site" evidence="4 5">
    <location>
        <position position="263"/>
    </location>
</feature>
<organism evidence="8 9">
    <name type="scientific">Fontimonas thermophila</name>
    <dbReference type="NCBI Taxonomy" id="1076937"/>
    <lineage>
        <taxon>Bacteria</taxon>
        <taxon>Pseudomonadati</taxon>
        <taxon>Pseudomonadota</taxon>
        <taxon>Gammaproteobacteria</taxon>
        <taxon>Nevskiales</taxon>
        <taxon>Nevskiaceae</taxon>
        <taxon>Fontimonas</taxon>
    </lineage>
</organism>
<dbReference type="GO" id="GO:0016620">
    <property type="term" value="F:oxidoreductase activity, acting on the aldehyde or oxo group of donors, NAD or NADP as acceptor"/>
    <property type="evidence" value="ECO:0007669"/>
    <property type="project" value="InterPro"/>
</dbReference>
<dbReference type="InterPro" id="IPR016163">
    <property type="entry name" value="Ald_DH_C"/>
</dbReference>
<dbReference type="InterPro" id="IPR016162">
    <property type="entry name" value="Ald_DH_N"/>
</dbReference>